<organism evidence="3 4">
    <name type="scientific">Hevea brasiliensis</name>
    <name type="common">Para rubber tree</name>
    <name type="synonym">Siphonia brasiliensis</name>
    <dbReference type="NCBI Taxonomy" id="3981"/>
    <lineage>
        <taxon>Eukaryota</taxon>
        <taxon>Viridiplantae</taxon>
        <taxon>Streptophyta</taxon>
        <taxon>Embryophyta</taxon>
        <taxon>Tracheophyta</taxon>
        <taxon>Spermatophyta</taxon>
        <taxon>Magnoliopsida</taxon>
        <taxon>eudicotyledons</taxon>
        <taxon>Gunneridae</taxon>
        <taxon>Pentapetalae</taxon>
        <taxon>rosids</taxon>
        <taxon>fabids</taxon>
        <taxon>Malpighiales</taxon>
        <taxon>Euphorbiaceae</taxon>
        <taxon>Crotonoideae</taxon>
        <taxon>Micrandreae</taxon>
        <taxon>Hevea</taxon>
    </lineage>
</organism>
<name>A0A6A6K6A1_HEVBR</name>
<gene>
    <name evidence="3" type="ORF">GH714_015092</name>
</gene>
<accession>A0A6A6K6A1</accession>
<dbReference type="EMBL" id="JAAGAX010000018">
    <property type="protein sequence ID" value="KAF2283773.1"/>
    <property type="molecule type" value="Genomic_DNA"/>
</dbReference>
<protein>
    <recommendedName>
        <fullName evidence="2">FAD dependent oxidoreductase domain-containing protein</fullName>
    </recommendedName>
</protein>
<dbReference type="Proteomes" id="UP000467840">
    <property type="component" value="Chromosome 12"/>
</dbReference>
<reference evidence="3 4" key="1">
    <citation type="journal article" date="2020" name="Mol. Plant">
        <title>The Chromosome-Based Rubber Tree Genome Provides New Insights into Spurge Genome Evolution and Rubber Biosynthesis.</title>
        <authorList>
            <person name="Liu J."/>
            <person name="Shi C."/>
            <person name="Shi C.C."/>
            <person name="Li W."/>
            <person name="Zhang Q.J."/>
            <person name="Zhang Y."/>
            <person name="Li K."/>
            <person name="Lu H.F."/>
            <person name="Shi C."/>
            <person name="Zhu S.T."/>
            <person name="Xiao Z.Y."/>
            <person name="Nan H."/>
            <person name="Yue Y."/>
            <person name="Zhu X.G."/>
            <person name="Wu Y."/>
            <person name="Hong X.N."/>
            <person name="Fan G.Y."/>
            <person name="Tong Y."/>
            <person name="Zhang D."/>
            <person name="Mao C.L."/>
            <person name="Liu Y.L."/>
            <person name="Hao S.J."/>
            <person name="Liu W.Q."/>
            <person name="Lv M.Q."/>
            <person name="Zhang H.B."/>
            <person name="Liu Y."/>
            <person name="Hu-Tang G.R."/>
            <person name="Wang J.P."/>
            <person name="Wang J.H."/>
            <person name="Sun Y.H."/>
            <person name="Ni S.B."/>
            <person name="Chen W.B."/>
            <person name="Zhang X.C."/>
            <person name="Jiao Y.N."/>
            <person name="Eichler E.E."/>
            <person name="Li G.H."/>
            <person name="Liu X."/>
            <person name="Gao L.Z."/>
        </authorList>
    </citation>
    <scope>NUCLEOTIDE SEQUENCE [LARGE SCALE GENOMIC DNA]</scope>
    <source>
        <strain evidence="4">cv. GT1</strain>
        <tissue evidence="3">Leaf</tissue>
    </source>
</reference>
<dbReference type="InterPro" id="IPR011009">
    <property type="entry name" value="Kinase-like_dom_sf"/>
</dbReference>
<dbReference type="Gene3D" id="1.10.510.10">
    <property type="entry name" value="Transferase(Phosphotransferase) domain 1"/>
    <property type="match status" value="1"/>
</dbReference>
<sequence>MAVTIPSPPTVLLSLLFPIKVETLEQSPGFLPSDAPHLHCHPWMSTKSVWWYVVAASSGCAQLILAKKGAAVTLVEKSSVACAASGKAGGFLALDWCDGGPISSLARASFNLHRSLAEELNGYESYGYRTLNTLSLTVTESQAQKQTSTSRDENLPSWINGPARGPRTIGSPETTAQVHPQLFTRTLLSKAMESYGVEVVTGKVEKVGVEGGRVDSVVLEGGQVINSDAVVLTLGPWSGKFEMLSSLFRVYGLKAHSIILEPKELGAITPHALFLSYYPAKGGRPMNPEVYPRPTGEVYLCGMSSEVEVPDDPEEIVGDPESIRVLKRVATTVSSHLAEGEARVKAEQACFLPCTDDGIPVIGEIPGVLGCYVATGHSCWGILNGPATGAAMAELVVDGKSSIVDLSKFSPSRFVRLGKSNVYYASIASTKSESLLPHYNLVGDPCYNNFLYLAATSNENGEARKRRKGKTYNGRLGKLEFGKAIKLSTVLSMLRKLKQELRHCIEERRCNIVLMKGSRAKVLRLNLGCLDEAQTPYYSAASSPDRNFGGDRLKHSTPRDIKGWPGVAVKLLKSGNSQADADFCREVKVADFGLARWHSEWSINAEERVVGTPGYLAPEYIDGGKITHKVMCDGSSHFLVPASRSRIQTCMTKVLKILEGGDLARPLGLDLNSVGSRSGHLRGLSIRREDKTSHSRKLSH</sequence>
<dbReference type="SUPFAM" id="SSF51905">
    <property type="entry name" value="FAD/NAD(P)-binding domain"/>
    <property type="match status" value="1"/>
</dbReference>
<evidence type="ECO:0000313" key="3">
    <source>
        <dbReference type="EMBL" id="KAF2283773.1"/>
    </source>
</evidence>
<feature type="region of interest" description="Disordered" evidence="1">
    <location>
        <begin position="676"/>
        <end position="700"/>
    </location>
</feature>
<keyword evidence="4" id="KW-1185">Reference proteome</keyword>
<dbReference type="Pfam" id="PF01266">
    <property type="entry name" value="DAO"/>
    <property type="match status" value="1"/>
</dbReference>
<dbReference type="Gene3D" id="3.30.9.10">
    <property type="entry name" value="D-Amino Acid Oxidase, subunit A, domain 2"/>
    <property type="match status" value="1"/>
</dbReference>
<evidence type="ECO:0000256" key="1">
    <source>
        <dbReference type="SAM" id="MobiDB-lite"/>
    </source>
</evidence>
<dbReference type="GO" id="GO:0005737">
    <property type="term" value="C:cytoplasm"/>
    <property type="evidence" value="ECO:0007669"/>
    <property type="project" value="TreeGrafter"/>
</dbReference>
<dbReference type="PANTHER" id="PTHR13847:SF150">
    <property type="entry name" value="OXIDOREDUCTASE TDA3-RELATED"/>
    <property type="match status" value="1"/>
</dbReference>
<dbReference type="InterPro" id="IPR036188">
    <property type="entry name" value="FAD/NAD-bd_sf"/>
</dbReference>
<dbReference type="AlphaFoldDB" id="A0A6A6K6A1"/>
<comment type="caution">
    <text evidence="3">The sequence shown here is derived from an EMBL/GenBank/DDBJ whole genome shotgun (WGS) entry which is preliminary data.</text>
</comment>
<proteinExistence type="predicted"/>
<evidence type="ECO:0000313" key="4">
    <source>
        <dbReference type="Proteomes" id="UP000467840"/>
    </source>
</evidence>
<dbReference type="Gene3D" id="3.50.50.60">
    <property type="entry name" value="FAD/NAD(P)-binding domain"/>
    <property type="match status" value="1"/>
</dbReference>
<dbReference type="SUPFAM" id="SSF56112">
    <property type="entry name" value="Protein kinase-like (PK-like)"/>
    <property type="match status" value="1"/>
</dbReference>
<evidence type="ECO:0000259" key="2">
    <source>
        <dbReference type="Pfam" id="PF01266"/>
    </source>
</evidence>
<dbReference type="PANTHER" id="PTHR13847">
    <property type="entry name" value="SARCOSINE DEHYDROGENASE-RELATED"/>
    <property type="match status" value="1"/>
</dbReference>
<dbReference type="InterPro" id="IPR006076">
    <property type="entry name" value="FAD-dep_OxRdtase"/>
</dbReference>
<dbReference type="FunFam" id="3.30.9.10:FF:000033">
    <property type="entry name" value="Putative oxidoreductase C1F5.03c"/>
    <property type="match status" value="1"/>
</dbReference>
<feature type="domain" description="FAD dependent oxidoreductase" evidence="2">
    <location>
        <begin position="65"/>
        <end position="395"/>
    </location>
</feature>
<feature type="region of interest" description="Disordered" evidence="1">
    <location>
        <begin position="142"/>
        <end position="176"/>
    </location>
</feature>